<keyword evidence="2" id="KW-0175">Coiled coil</keyword>
<evidence type="ECO:0000313" key="5">
    <source>
        <dbReference type="Proteomes" id="UP000004322"/>
    </source>
</evidence>
<dbReference type="PANTHER" id="PTHR34976">
    <property type="entry name" value="RIBONUCLEASE YQCG-RELATED"/>
    <property type="match status" value="1"/>
</dbReference>
<feature type="coiled-coil region" evidence="2">
    <location>
        <begin position="14"/>
        <end position="48"/>
    </location>
</feature>
<sequence length="506" mass="56711">MSIDMYLEKSQAQAASAKAIAQQEIQAYEELEAALEDFENSGAELKGKTYDSARRYSATVLRPLAMIGKQLAQTVAEAVQRFPEAYMEQVAHESLKESELEMAIAELNLRISNARDAVAGMNLDSRDANEGARLTSYHRMIDAAESSRRVLEDKLEKLRVFNATSPQIFSEIDALKAALDRGIAQAEQSWDSQTGTFKSVGTQWLSELKVEVQKVAKELTLSKEEREAFKTMMETQYGFSAEEADIMLDVYVGLVKEYDGDKDKANQKFFVYMGSFVYGDSYFGGYAWSYVGGLIKPDEVEKKLKDLGISSKKIETLKTAILNQSNVTGLSGATNEERLKELAKIYKKDLNKKSDKKRLQELLDQYNGKTDFAHTSATVSAYYKENGAEILVDENAYAGYYGDLTIPGNTSMNNGDYHADLDAVNLYNQLKGGKNLVTSMNSYFDQVESDDRYRVTEFVRNIGDGDFARGVKLLEAQYKDNPDNPLYKDFMDSIRSFSDDLKADGK</sequence>
<dbReference type="eggNOG" id="COG5444">
    <property type="taxonomic scope" value="Bacteria"/>
</dbReference>
<dbReference type="STRING" id="873449.STRCR_1935"/>
<accession>G5JR50</accession>
<name>G5JR50_STRCG</name>
<dbReference type="PANTHER" id="PTHR34976:SF1">
    <property type="entry name" value="TOXIN BC_0920"/>
    <property type="match status" value="1"/>
</dbReference>
<feature type="domain" description="LXG" evidence="3">
    <location>
        <begin position="1"/>
        <end position="225"/>
    </location>
</feature>
<evidence type="ECO:0000256" key="2">
    <source>
        <dbReference type="SAM" id="Coils"/>
    </source>
</evidence>
<dbReference type="PROSITE" id="PS51756">
    <property type="entry name" value="LXG"/>
    <property type="match status" value="1"/>
</dbReference>
<dbReference type="InterPro" id="IPR006829">
    <property type="entry name" value="LXG_dom"/>
</dbReference>
<dbReference type="EMBL" id="AEUV02000002">
    <property type="protein sequence ID" value="EHI74015.1"/>
    <property type="molecule type" value="Genomic_DNA"/>
</dbReference>
<dbReference type="OrthoDB" id="2218681at2"/>
<comment type="caution">
    <text evidence="4">The sequence shown here is derived from an EMBL/GenBank/DDBJ whole genome shotgun (WGS) entry which is preliminary data.</text>
</comment>
<dbReference type="RefSeq" id="WP_004226721.1">
    <property type="nucleotide sequence ID" value="NZ_AEUV02000002.1"/>
</dbReference>
<dbReference type="InterPro" id="IPR051768">
    <property type="entry name" value="Bact_secretion_toxin"/>
</dbReference>
<evidence type="ECO:0000259" key="3">
    <source>
        <dbReference type="PROSITE" id="PS51756"/>
    </source>
</evidence>
<dbReference type="Proteomes" id="UP000004322">
    <property type="component" value="Unassembled WGS sequence"/>
</dbReference>
<gene>
    <name evidence="4" type="ORF">STRCR_1935</name>
</gene>
<evidence type="ECO:0000313" key="4">
    <source>
        <dbReference type="EMBL" id="EHI74015.1"/>
    </source>
</evidence>
<keyword evidence="5" id="KW-1185">Reference proteome</keyword>
<reference evidence="4" key="1">
    <citation type="submission" date="2011-07" db="EMBL/GenBank/DDBJ databases">
        <authorList>
            <person name="Stanhope M.J."/>
            <person name="Durkin A.S."/>
            <person name="Hostetler J."/>
            <person name="Kim M."/>
            <person name="Radune D."/>
            <person name="Singh I."/>
            <person name="Town C.D."/>
        </authorList>
    </citation>
    <scope>NUCLEOTIDE SEQUENCE [LARGE SCALE GENOMIC DNA]</scope>
    <source>
        <strain evidence="4">HS-6</strain>
    </source>
</reference>
<evidence type="ECO:0000256" key="1">
    <source>
        <dbReference type="ARBA" id="ARBA00034117"/>
    </source>
</evidence>
<organism evidence="4 5">
    <name type="scientific">Streptococcus criceti HS-6</name>
    <dbReference type="NCBI Taxonomy" id="873449"/>
    <lineage>
        <taxon>Bacteria</taxon>
        <taxon>Bacillati</taxon>
        <taxon>Bacillota</taxon>
        <taxon>Bacilli</taxon>
        <taxon>Lactobacillales</taxon>
        <taxon>Streptococcaceae</taxon>
        <taxon>Streptococcus</taxon>
    </lineage>
</organism>
<protein>
    <recommendedName>
        <fullName evidence="3">LXG domain-containing protein</fullName>
    </recommendedName>
</protein>
<dbReference type="AlphaFoldDB" id="G5JR50"/>
<comment type="similarity">
    <text evidence="1">In the N-terminal section; belongs to the LXG family.</text>
</comment>
<proteinExistence type="inferred from homology"/>